<dbReference type="Gene3D" id="3.40.50.150">
    <property type="entry name" value="Vaccinia Virus protein VP39"/>
    <property type="match status" value="1"/>
</dbReference>
<dbReference type="EMBL" id="DTKJ01000042">
    <property type="protein sequence ID" value="HGZ11765.1"/>
    <property type="molecule type" value="Genomic_DNA"/>
</dbReference>
<evidence type="ECO:0000259" key="13">
    <source>
        <dbReference type="Pfam" id="PF01728"/>
    </source>
</evidence>
<organism evidence="14">
    <name type="scientific">Desulfobacca acetoxidans</name>
    <dbReference type="NCBI Taxonomy" id="60893"/>
    <lineage>
        <taxon>Bacteria</taxon>
        <taxon>Pseudomonadati</taxon>
        <taxon>Thermodesulfobacteriota</taxon>
        <taxon>Desulfobaccia</taxon>
        <taxon>Desulfobaccales</taxon>
        <taxon>Desulfobaccaceae</taxon>
        <taxon>Desulfobacca</taxon>
    </lineage>
</organism>
<feature type="binding site" evidence="11">
    <location>
        <position position="111"/>
    </location>
    <ligand>
        <name>S-adenosyl-L-methionine</name>
        <dbReference type="ChEBI" id="CHEBI:59789"/>
    </ligand>
</feature>
<keyword evidence="1 11" id="KW-0698">rRNA processing</keyword>
<dbReference type="SUPFAM" id="SSF53335">
    <property type="entry name" value="S-adenosyl-L-methionine-dependent methyltransferases"/>
    <property type="match status" value="1"/>
</dbReference>
<dbReference type="GO" id="GO:0008650">
    <property type="term" value="F:rRNA (uridine-2'-O-)-methyltransferase activity"/>
    <property type="evidence" value="ECO:0007669"/>
    <property type="project" value="UniProtKB-UniRule"/>
</dbReference>
<dbReference type="InterPro" id="IPR002877">
    <property type="entry name" value="RNA_MeTrfase_FtsJ_dom"/>
</dbReference>
<evidence type="ECO:0000256" key="11">
    <source>
        <dbReference type="HAMAP-Rule" id="MF_01547"/>
    </source>
</evidence>
<feature type="domain" description="Ribosomal RNA methyltransferase FtsJ" evidence="13">
    <location>
        <begin position="19"/>
        <end position="192"/>
    </location>
</feature>
<dbReference type="EC" id="2.1.1.166" evidence="6 11"/>
<evidence type="ECO:0000256" key="1">
    <source>
        <dbReference type="ARBA" id="ARBA00022552"/>
    </source>
</evidence>
<dbReference type="InterPro" id="IPR050082">
    <property type="entry name" value="RNA_methyltr_RlmE"/>
</dbReference>
<feature type="active site" description="Proton acceptor" evidence="11 12">
    <location>
        <position position="151"/>
    </location>
</feature>
<comment type="catalytic activity">
    <reaction evidence="10 11">
        <text>uridine(2552) in 23S rRNA + S-adenosyl-L-methionine = 2'-O-methyluridine(2552) in 23S rRNA + S-adenosyl-L-homocysteine + H(+)</text>
        <dbReference type="Rhea" id="RHEA:42720"/>
        <dbReference type="Rhea" id="RHEA-COMP:10202"/>
        <dbReference type="Rhea" id="RHEA-COMP:10203"/>
        <dbReference type="ChEBI" id="CHEBI:15378"/>
        <dbReference type="ChEBI" id="CHEBI:57856"/>
        <dbReference type="ChEBI" id="CHEBI:59789"/>
        <dbReference type="ChEBI" id="CHEBI:65315"/>
        <dbReference type="ChEBI" id="CHEBI:74478"/>
        <dbReference type="EC" id="2.1.1.166"/>
    </reaction>
</comment>
<protein>
    <recommendedName>
        <fullName evidence="7 11">Ribosomal RNA large subunit methyltransferase E</fullName>
        <ecNumber evidence="6 11">2.1.1.166</ecNumber>
    </recommendedName>
    <alternativeName>
        <fullName evidence="9 11">23S rRNA Um2552 methyltransferase</fullName>
    </alternativeName>
    <alternativeName>
        <fullName evidence="8 11">rRNA (uridine-2'-O-)-methyltransferase</fullName>
    </alternativeName>
</protein>
<feature type="binding site" evidence="11">
    <location>
        <position position="89"/>
    </location>
    <ligand>
        <name>S-adenosyl-L-methionine</name>
        <dbReference type="ChEBI" id="CHEBI:59789"/>
    </ligand>
</feature>
<keyword evidence="3 11" id="KW-0808">Transferase</keyword>
<evidence type="ECO:0000256" key="6">
    <source>
        <dbReference type="ARBA" id="ARBA00038861"/>
    </source>
</evidence>
<keyword evidence="2 11" id="KW-0489">Methyltransferase</keyword>
<feature type="binding site" evidence="11">
    <location>
        <position position="51"/>
    </location>
    <ligand>
        <name>S-adenosyl-L-methionine</name>
        <dbReference type="ChEBI" id="CHEBI:59789"/>
    </ligand>
</feature>
<evidence type="ECO:0000313" key="14">
    <source>
        <dbReference type="EMBL" id="HGZ11765.1"/>
    </source>
</evidence>
<dbReference type="HAMAP" id="MF_01547">
    <property type="entry name" value="RNA_methyltr_E"/>
    <property type="match status" value="1"/>
</dbReference>
<dbReference type="InterPro" id="IPR015507">
    <property type="entry name" value="rRNA-MeTfrase_E"/>
</dbReference>
<evidence type="ECO:0000256" key="3">
    <source>
        <dbReference type="ARBA" id="ARBA00022679"/>
    </source>
</evidence>
<dbReference type="PANTHER" id="PTHR10920:SF18">
    <property type="entry name" value="RRNA METHYLTRANSFERASE 2, MITOCHONDRIAL"/>
    <property type="match status" value="1"/>
</dbReference>
<accession>A0A7C5EWL9</accession>
<keyword evidence="4 11" id="KW-0949">S-adenosyl-L-methionine</keyword>
<dbReference type="AlphaFoldDB" id="A0A7C5EWL9"/>
<evidence type="ECO:0000256" key="7">
    <source>
        <dbReference type="ARBA" id="ARBA00041129"/>
    </source>
</evidence>
<comment type="caution">
    <text evidence="14">The sequence shown here is derived from an EMBL/GenBank/DDBJ whole genome shotgun (WGS) entry which is preliminary data.</text>
</comment>
<keyword evidence="11" id="KW-0963">Cytoplasm</keyword>
<dbReference type="InterPro" id="IPR029063">
    <property type="entry name" value="SAM-dependent_MTases_sf"/>
</dbReference>
<reference evidence="14" key="1">
    <citation type="journal article" date="2020" name="mSystems">
        <title>Genome- and Community-Level Interaction Insights into Carbon Utilization and Element Cycling Functions of Hydrothermarchaeota in Hydrothermal Sediment.</title>
        <authorList>
            <person name="Zhou Z."/>
            <person name="Liu Y."/>
            <person name="Xu W."/>
            <person name="Pan J."/>
            <person name="Luo Z.H."/>
            <person name="Li M."/>
        </authorList>
    </citation>
    <scope>NUCLEOTIDE SEQUENCE [LARGE SCALE GENOMIC DNA]</scope>
    <source>
        <strain evidence="14">SpSt-853</strain>
    </source>
</reference>
<sequence length="198" mass="22315">MARPGEADFYCERAKAEGYVSRAVYKLKAIDEKYRLFRQGQRVLDLGCSPGSWLQYIAARVGPRGLVVGVDREPPRLNLRPPLYFVLGDLLSLDLEELRAYSSYYDVVVSDLAPKTSGIRGVDQQRSLELAWKAWEVAEAFLPPGGHFLVKIFEGPDTGPFFDCLKAAFRYGHRLKPAGSRAASKEYYMLGRCRTVRS</sequence>
<evidence type="ECO:0000256" key="4">
    <source>
        <dbReference type="ARBA" id="ARBA00022691"/>
    </source>
</evidence>
<feature type="binding site" evidence="11">
    <location>
        <position position="53"/>
    </location>
    <ligand>
        <name>S-adenosyl-L-methionine</name>
        <dbReference type="ChEBI" id="CHEBI:59789"/>
    </ligand>
</feature>
<feature type="binding site" evidence="11">
    <location>
        <position position="71"/>
    </location>
    <ligand>
        <name>S-adenosyl-L-methionine</name>
        <dbReference type="ChEBI" id="CHEBI:59789"/>
    </ligand>
</feature>
<evidence type="ECO:0000256" key="2">
    <source>
        <dbReference type="ARBA" id="ARBA00022603"/>
    </source>
</evidence>
<comment type="similarity">
    <text evidence="11">Belongs to the class I-like SAM-binding methyltransferase superfamily. RNA methyltransferase RlmE family.</text>
</comment>
<name>A0A7C5EWL9_9BACT</name>
<evidence type="ECO:0000256" key="8">
    <source>
        <dbReference type="ARBA" id="ARBA00041995"/>
    </source>
</evidence>
<gene>
    <name evidence="11" type="primary">rlmE</name>
    <name evidence="11" type="synonym">ftsJ</name>
    <name evidence="11" type="synonym">rrmJ</name>
    <name evidence="14" type="ORF">ENW48_06060</name>
</gene>
<evidence type="ECO:0000256" key="9">
    <source>
        <dbReference type="ARBA" id="ARBA00042745"/>
    </source>
</evidence>
<dbReference type="PANTHER" id="PTHR10920">
    <property type="entry name" value="RIBOSOMAL RNA METHYLTRANSFERASE"/>
    <property type="match status" value="1"/>
</dbReference>
<dbReference type="Pfam" id="PF01728">
    <property type="entry name" value="FtsJ"/>
    <property type="match status" value="1"/>
</dbReference>
<comment type="subcellular location">
    <subcellularLocation>
        <location evidence="11">Cytoplasm</location>
    </subcellularLocation>
</comment>
<proteinExistence type="inferred from homology"/>
<evidence type="ECO:0000256" key="10">
    <source>
        <dbReference type="ARBA" id="ARBA00048970"/>
    </source>
</evidence>
<dbReference type="PIRSF" id="PIRSF005461">
    <property type="entry name" value="23S_rRNA_mtase"/>
    <property type="match status" value="1"/>
</dbReference>
<dbReference type="GO" id="GO:0005737">
    <property type="term" value="C:cytoplasm"/>
    <property type="evidence" value="ECO:0007669"/>
    <property type="project" value="UniProtKB-SubCell"/>
</dbReference>
<evidence type="ECO:0000256" key="5">
    <source>
        <dbReference type="ARBA" id="ARBA00037569"/>
    </source>
</evidence>
<evidence type="ECO:0000256" key="12">
    <source>
        <dbReference type="PIRSR" id="PIRSR005461-1"/>
    </source>
</evidence>
<comment type="function">
    <text evidence="5 11">Specifically methylates the uridine in position 2552 of 23S rRNA at the 2'-O position of the ribose in the fully assembled 50S ribosomal subunit.</text>
</comment>